<sequence length="31" mass="3179">MQAVLSLYASGRTTGVVLDSGDGVTHAVPIY</sequence>
<dbReference type="Proteomes" id="UP000663873">
    <property type="component" value="Unassembled WGS sequence"/>
</dbReference>
<dbReference type="AlphaFoldDB" id="A0A822DQG9"/>
<evidence type="ECO:0008006" key="8">
    <source>
        <dbReference type="Google" id="ProtNLM"/>
    </source>
</evidence>
<dbReference type="Pfam" id="PF00022">
    <property type="entry name" value="Actin"/>
    <property type="match status" value="1"/>
</dbReference>
<dbReference type="Gene3D" id="3.30.420.40">
    <property type="match status" value="1"/>
</dbReference>
<gene>
    <name evidence="4" type="ORF">QYT958_LOCUS43602</name>
    <name evidence="5" type="ORF">QYT958_LOCUS43604</name>
    <name evidence="2" type="ORF">UJA718_LOCUS45021</name>
    <name evidence="3" type="ORF">UJA718_LOCUS45023</name>
</gene>
<comment type="caution">
    <text evidence="5">The sequence shown here is derived from an EMBL/GenBank/DDBJ whole genome shotgun (WGS) entry which is preliminary data.</text>
</comment>
<dbReference type="EMBL" id="CAJOBR010062737">
    <property type="protein sequence ID" value="CAF5076046.1"/>
    <property type="molecule type" value="Genomic_DNA"/>
</dbReference>
<evidence type="ECO:0000313" key="2">
    <source>
        <dbReference type="EMBL" id="CAF4888957.1"/>
    </source>
</evidence>
<dbReference type="SUPFAM" id="SSF53067">
    <property type="entry name" value="Actin-like ATPase domain"/>
    <property type="match status" value="1"/>
</dbReference>
<evidence type="ECO:0000313" key="4">
    <source>
        <dbReference type="EMBL" id="CAF5076046.1"/>
    </source>
</evidence>
<dbReference type="EMBL" id="CAJOBP010072883">
    <property type="protein sequence ID" value="CAF4888994.1"/>
    <property type="molecule type" value="Genomic_DNA"/>
</dbReference>
<reference evidence="5" key="1">
    <citation type="submission" date="2021-02" db="EMBL/GenBank/DDBJ databases">
        <authorList>
            <person name="Nowell W R."/>
        </authorList>
    </citation>
    <scope>NUCLEOTIDE SEQUENCE</scope>
</reference>
<protein>
    <recommendedName>
        <fullName evidence="8">Actin</fullName>
    </recommendedName>
</protein>
<name>A0A822DQG9_9BILA</name>
<dbReference type="Proteomes" id="UP000663848">
    <property type="component" value="Unassembled WGS sequence"/>
</dbReference>
<evidence type="ECO:0000313" key="6">
    <source>
        <dbReference type="Proteomes" id="UP000663848"/>
    </source>
</evidence>
<organism evidence="5 6">
    <name type="scientific">Rotaria socialis</name>
    <dbReference type="NCBI Taxonomy" id="392032"/>
    <lineage>
        <taxon>Eukaryota</taxon>
        <taxon>Metazoa</taxon>
        <taxon>Spiralia</taxon>
        <taxon>Gnathifera</taxon>
        <taxon>Rotifera</taxon>
        <taxon>Eurotatoria</taxon>
        <taxon>Bdelloidea</taxon>
        <taxon>Philodinida</taxon>
        <taxon>Philodinidae</taxon>
        <taxon>Rotaria</taxon>
    </lineage>
</organism>
<feature type="non-terminal residue" evidence="5">
    <location>
        <position position="1"/>
    </location>
</feature>
<accession>A0A822DQG9</accession>
<dbReference type="EMBL" id="CAJOBP010072875">
    <property type="protein sequence ID" value="CAF4888957.1"/>
    <property type="molecule type" value="Genomic_DNA"/>
</dbReference>
<evidence type="ECO:0000313" key="3">
    <source>
        <dbReference type="EMBL" id="CAF4888994.1"/>
    </source>
</evidence>
<dbReference type="PANTHER" id="PTHR11937">
    <property type="entry name" value="ACTIN"/>
    <property type="match status" value="1"/>
</dbReference>
<proteinExistence type="predicted"/>
<evidence type="ECO:0000313" key="5">
    <source>
        <dbReference type="EMBL" id="CAF5076067.1"/>
    </source>
</evidence>
<evidence type="ECO:0000256" key="1">
    <source>
        <dbReference type="ARBA" id="ARBA00003520"/>
    </source>
</evidence>
<dbReference type="EMBL" id="CAJOBR010062744">
    <property type="protein sequence ID" value="CAF5076067.1"/>
    <property type="molecule type" value="Genomic_DNA"/>
</dbReference>
<comment type="function">
    <text evidence="1">Actins are highly conserved proteins that are involved in various types of cell motility and are ubiquitously expressed in all eukaryotic cells.</text>
</comment>
<dbReference type="InterPro" id="IPR043129">
    <property type="entry name" value="ATPase_NBD"/>
</dbReference>
<evidence type="ECO:0000313" key="7">
    <source>
        <dbReference type="Proteomes" id="UP000663873"/>
    </source>
</evidence>
<keyword evidence="7" id="KW-1185">Reference proteome</keyword>
<dbReference type="InterPro" id="IPR004000">
    <property type="entry name" value="Actin"/>
</dbReference>